<dbReference type="InterPro" id="IPR036628">
    <property type="entry name" value="Clp_N_dom_sf"/>
</dbReference>
<dbReference type="eggNOG" id="COG0542">
    <property type="taxonomic scope" value="Bacteria"/>
</dbReference>
<evidence type="ECO:0000256" key="7">
    <source>
        <dbReference type="ARBA" id="ARBA00023186"/>
    </source>
</evidence>
<name>D1VYE2_9BACT</name>
<dbReference type="GO" id="GO:0034605">
    <property type="term" value="P:cellular response to heat"/>
    <property type="evidence" value="ECO:0007669"/>
    <property type="project" value="TreeGrafter"/>
</dbReference>
<dbReference type="InterPro" id="IPR018368">
    <property type="entry name" value="ClpA/B_CS1"/>
</dbReference>
<comment type="subunit">
    <text evidence="11">Homohexamer; The oligomerization is ATP-dependent.</text>
</comment>
<dbReference type="PROSITE" id="PS00871">
    <property type="entry name" value="CLPAB_2"/>
    <property type="match status" value="1"/>
</dbReference>
<dbReference type="GO" id="GO:0005524">
    <property type="term" value="F:ATP binding"/>
    <property type="evidence" value="ECO:0007669"/>
    <property type="project" value="UniProtKB-UniRule"/>
</dbReference>
<keyword evidence="5 10" id="KW-0067">ATP-binding</keyword>
<dbReference type="NCBIfam" id="TIGR03346">
    <property type="entry name" value="chaperone_ClpB"/>
    <property type="match status" value="1"/>
</dbReference>
<keyword evidence="4 10" id="KW-0547">Nucleotide-binding</keyword>
<dbReference type="Pfam" id="PF02861">
    <property type="entry name" value="Clp_N"/>
    <property type="match status" value="1"/>
</dbReference>
<dbReference type="GO" id="GO:0005737">
    <property type="term" value="C:cytoplasm"/>
    <property type="evidence" value="ECO:0007669"/>
    <property type="project" value="UniProtKB-SubCell"/>
</dbReference>
<evidence type="ECO:0000256" key="5">
    <source>
        <dbReference type="ARBA" id="ARBA00022840"/>
    </source>
</evidence>
<dbReference type="InterPro" id="IPR001270">
    <property type="entry name" value="ClpA/B"/>
</dbReference>
<dbReference type="FunFam" id="3.40.50.300:FF:000010">
    <property type="entry name" value="Chaperone clpB 1, putative"/>
    <property type="match status" value="1"/>
</dbReference>
<evidence type="ECO:0000256" key="8">
    <source>
        <dbReference type="ARBA" id="ARBA00026057"/>
    </source>
</evidence>
<dbReference type="PROSITE" id="PS51903">
    <property type="entry name" value="CLP_R"/>
    <property type="match status" value="1"/>
</dbReference>
<reference evidence="13 14" key="1">
    <citation type="submission" date="2009-12" db="EMBL/GenBank/DDBJ databases">
        <title>Genome Sequence of Prevotella timonensis CRIS 5C-B1.</title>
        <authorList>
            <person name="Durkin A.S."/>
            <person name="Madupu R."/>
            <person name="Torralba M."/>
            <person name="Methe B."/>
            <person name="Sutton G."/>
            <person name="Strausberg R.L."/>
            <person name="Nelson K.E."/>
        </authorList>
    </citation>
    <scope>NUCLEOTIDE SEQUENCE [LARGE SCALE GENOMIC DNA]</scope>
    <source>
        <strain evidence="13 14">CRIS 5C-B1</strain>
    </source>
</reference>
<dbReference type="CDD" id="cd00009">
    <property type="entry name" value="AAA"/>
    <property type="match status" value="1"/>
</dbReference>
<comment type="subunit">
    <text evidence="8">Homohexamer. The oligomerization is ATP-dependent.</text>
</comment>
<evidence type="ECO:0000256" key="9">
    <source>
        <dbReference type="PROSITE-ProRule" id="PRU01251"/>
    </source>
</evidence>
<keyword evidence="11" id="KW-0346">Stress response</keyword>
<dbReference type="FunFam" id="3.40.50.300:FF:000025">
    <property type="entry name" value="ATP-dependent Clp protease subunit"/>
    <property type="match status" value="1"/>
</dbReference>
<gene>
    <name evidence="11 13" type="primary">clpB</name>
    <name evidence="13" type="ORF">HMPREF9019_1665</name>
</gene>
<dbReference type="Gene3D" id="1.10.8.60">
    <property type="match status" value="1"/>
</dbReference>
<evidence type="ECO:0000256" key="11">
    <source>
        <dbReference type="RuleBase" id="RU362034"/>
    </source>
</evidence>
<dbReference type="PROSITE" id="PS00870">
    <property type="entry name" value="CLPAB_1"/>
    <property type="match status" value="1"/>
</dbReference>
<dbReference type="InterPro" id="IPR003593">
    <property type="entry name" value="AAA+_ATPase"/>
</dbReference>
<comment type="similarity">
    <text evidence="1 10">Belongs to the ClpA/ClpB family.</text>
</comment>
<organism evidence="13 14">
    <name type="scientific">Hoylesella timonensis CRIS 5C-B1</name>
    <dbReference type="NCBI Taxonomy" id="679189"/>
    <lineage>
        <taxon>Bacteria</taxon>
        <taxon>Pseudomonadati</taxon>
        <taxon>Bacteroidota</taxon>
        <taxon>Bacteroidia</taxon>
        <taxon>Bacteroidales</taxon>
        <taxon>Prevotellaceae</taxon>
        <taxon>Hoylesella</taxon>
    </lineage>
</organism>
<evidence type="ECO:0000256" key="2">
    <source>
        <dbReference type="ARBA" id="ARBA00017574"/>
    </source>
</evidence>
<dbReference type="Pfam" id="PF00004">
    <property type="entry name" value="AAA"/>
    <property type="match status" value="1"/>
</dbReference>
<dbReference type="SUPFAM" id="SSF52540">
    <property type="entry name" value="P-loop containing nucleoside triphosphate hydrolases"/>
    <property type="match status" value="2"/>
</dbReference>
<feature type="coiled-coil region" evidence="11">
    <location>
        <begin position="396"/>
        <end position="521"/>
    </location>
</feature>
<dbReference type="InterPro" id="IPR004176">
    <property type="entry name" value="Clp_R_N"/>
</dbReference>
<evidence type="ECO:0000313" key="13">
    <source>
        <dbReference type="EMBL" id="EFA97856.1"/>
    </source>
</evidence>
<keyword evidence="7 10" id="KW-0143">Chaperone</keyword>
<dbReference type="Pfam" id="PF17871">
    <property type="entry name" value="AAA_lid_9"/>
    <property type="match status" value="1"/>
</dbReference>
<evidence type="ECO:0000256" key="4">
    <source>
        <dbReference type="ARBA" id="ARBA00022741"/>
    </source>
</evidence>
<dbReference type="PRINTS" id="PR00300">
    <property type="entry name" value="CLPPROTEASEA"/>
</dbReference>
<evidence type="ECO:0000259" key="12">
    <source>
        <dbReference type="PROSITE" id="PS51903"/>
    </source>
</evidence>
<dbReference type="PANTHER" id="PTHR11638">
    <property type="entry name" value="ATP-DEPENDENT CLP PROTEASE"/>
    <property type="match status" value="1"/>
</dbReference>
<proteinExistence type="inferred from homology"/>
<keyword evidence="6 11" id="KW-0175">Coiled coil</keyword>
<dbReference type="Pfam" id="PF10431">
    <property type="entry name" value="ClpB_D2-small"/>
    <property type="match status" value="1"/>
</dbReference>
<dbReference type="Gene3D" id="3.40.50.300">
    <property type="entry name" value="P-loop containing nucleotide triphosphate hydrolases"/>
    <property type="match status" value="3"/>
</dbReference>
<dbReference type="InterPro" id="IPR003959">
    <property type="entry name" value="ATPase_AAA_core"/>
</dbReference>
<comment type="subcellular location">
    <subcellularLocation>
        <location evidence="11">Cytoplasm</location>
    </subcellularLocation>
</comment>
<keyword evidence="11" id="KW-0963">Cytoplasm</keyword>
<keyword evidence="3 9" id="KW-0677">Repeat</keyword>
<evidence type="ECO:0000256" key="10">
    <source>
        <dbReference type="RuleBase" id="RU004432"/>
    </source>
</evidence>
<dbReference type="SMART" id="SM00382">
    <property type="entry name" value="AAA"/>
    <property type="match status" value="2"/>
</dbReference>
<dbReference type="RefSeq" id="WP_008123240.1">
    <property type="nucleotide sequence ID" value="NZ_ADEF01000021.1"/>
</dbReference>
<dbReference type="Proteomes" id="UP000004001">
    <property type="component" value="Unassembled WGS sequence"/>
</dbReference>
<protein>
    <recommendedName>
        <fullName evidence="2 11">Chaperone protein ClpB</fullName>
    </recommendedName>
</protein>
<feature type="domain" description="Clp R" evidence="12">
    <location>
        <begin position="3"/>
        <end position="144"/>
    </location>
</feature>
<evidence type="ECO:0000256" key="6">
    <source>
        <dbReference type="ARBA" id="ARBA00023054"/>
    </source>
</evidence>
<evidence type="ECO:0000256" key="3">
    <source>
        <dbReference type="ARBA" id="ARBA00022737"/>
    </source>
</evidence>
<evidence type="ECO:0000256" key="1">
    <source>
        <dbReference type="ARBA" id="ARBA00008675"/>
    </source>
</evidence>
<dbReference type="Pfam" id="PF07724">
    <property type="entry name" value="AAA_2"/>
    <property type="match status" value="1"/>
</dbReference>
<dbReference type="InterPro" id="IPR019489">
    <property type="entry name" value="Clp_ATPase_C"/>
</dbReference>
<dbReference type="InterPro" id="IPR028299">
    <property type="entry name" value="ClpA/B_CS2"/>
</dbReference>
<dbReference type="InterPro" id="IPR017730">
    <property type="entry name" value="Chaperonin_ClpB"/>
</dbReference>
<sequence>MTFDKFTIKAQETVQEALRIAEQAGQQSIEPVHLLQGLLTKGKEVTNFIFQKLGVNPSQIQQLVQSEIAHLPKVSGGQPYFSNDTDKVLQTTVDLSQSMGDQFVGLEPLLLALLTVTTTASRILKDAGCTEKEMRKAIEELRKGEKIQTQSGDENYQALEKYAKNLVNEARAGKLDPVIGRDEEIRRVLQILSRRTKNNPILIGEPGTGKTAIVEGLAARIVRGDVPENLKNKQLYSLDMGALVAGAKYKGEFEERLKSVIKEVTHANGDIILFIDEIHTLVGAGGGEGAMDAANILKPALARGELRAIGATTLNEYQKYFEKDKALERRFQTVLVEEPDELSSISILRGLKERYENHHKVRIQDDACIAAVQLSERYISDRFLPDKAIDLMDEAAAKLRMERDSLPEELDEMTRKLKQLEIEREAIKRENDEVKIKQLDKEIAELKEQEQSFRAKWESEKSLVNKIQQDKQEIEHLKFEADRAEREGNYERVAEIRYGKLQSLQADIENIKKQLKATQGGEGMVREEVTADDIAEVVSRWTGIPVTRMLQSEKDKLLHLENELHRRVIGQDEAIVAVSDAVRRSRAGLQDPKRPIASFIFLGTTGVGKTELAKALAEYLFNDESMMTRIDMSEYQEKFSVSRLIGAPPGYVGYDEGGQLTEAVRRKPYSVVLFDEIEKAHPDVFNILLQVLDDGRLTDNKGRTVNFKNTIIIMTSNLGSQYIQQQMQDITPLNREEKLEHTKLEVMNMLKKTIRPEFLNRIDETIMFLPLTKHEIADVVELQMNAVKHMLQTQGFSLEWTQGAIDYLCDKGYNPEFGARPVKRAIQRYVLNDLSKKLLAGKVMNNRPIKIDGTPDGLTFSNA</sequence>
<accession>D1VYE2</accession>
<evidence type="ECO:0000313" key="14">
    <source>
        <dbReference type="Proteomes" id="UP000004001"/>
    </source>
</evidence>
<dbReference type="InterPro" id="IPR027417">
    <property type="entry name" value="P-loop_NTPase"/>
</dbReference>
<dbReference type="InterPro" id="IPR050130">
    <property type="entry name" value="ClpA_ClpB"/>
</dbReference>
<comment type="function">
    <text evidence="11">Part of a stress-induced multi-chaperone system, it is involved in the recovery of the cell from heat-induced damage, in cooperation with DnaK, DnaJ and GrpE.</text>
</comment>
<dbReference type="AlphaFoldDB" id="D1VYE2"/>
<dbReference type="CDD" id="cd19499">
    <property type="entry name" value="RecA-like_ClpB_Hsp104-like"/>
    <property type="match status" value="1"/>
</dbReference>
<dbReference type="GO" id="GO:0016887">
    <property type="term" value="F:ATP hydrolysis activity"/>
    <property type="evidence" value="ECO:0007669"/>
    <property type="project" value="InterPro"/>
</dbReference>
<dbReference type="GO" id="GO:0042026">
    <property type="term" value="P:protein refolding"/>
    <property type="evidence" value="ECO:0007669"/>
    <property type="project" value="UniProtKB-UniRule"/>
</dbReference>
<dbReference type="Gene3D" id="1.10.1780.10">
    <property type="entry name" value="Clp, N-terminal domain"/>
    <property type="match status" value="1"/>
</dbReference>
<dbReference type="FunFam" id="3.40.50.300:FF:000120">
    <property type="entry name" value="ATP-dependent chaperone ClpB"/>
    <property type="match status" value="1"/>
</dbReference>
<comment type="caution">
    <text evidence="13">The sequence shown here is derived from an EMBL/GenBank/DDBJ whole genome shotgun (WGS) entry which is preliminary data.</text>
</comment>
<dbReference type="PANTHER" id="PTHR11638:SF18">
    <property type="entry name" value="HEAT SHOCK PROTEIN 104"/>
    <property type="match status" value="1"/>
</dbReference>
<dbReference type="InterPro" id="IPR041546">
    <property type="entry name" value="ClpA/ClpB_AAA_lid"/>
</dbReference>
<dbReference type="SUPFAM" id="SSF81923">
    <property type="entry name" value="Double Clp-N motif"/>
    <property type="match status" value="1"/>
</dbReference>
<dbReference type="EMBL" id="ADEF01000021">
    <property type="protein sequence ID" value="EFA97856.1"/>
    <property type="molecule type" value="Genomic_DNA"/>
</dbReference>
<dbReference type="SMART" id="SM01086">
    <property type="entry name" value="ClpB_D2-small"/>
    <property type="match status" value="1"/>
</dbReference>
<keyword evidence="14" id="KW-1185">Reference proteome</keyword>